<reference evidence="1 2" key="1">
    <citation type="submission" date="2019-07" db="EMBL/GenBank/DDBJ databases">
        <title>Finished genome of Venturia effusa.</title>
        <authorList>
            <person name="Young C.A."/>
            <person name="Cox M.P."/>
            <person name="Ganley A.R.D."/>
            <person name="David W.J."/>
        </authorList>
    </citation>
    <scope>NUCLEOTIDE SEQUENCE [LARGE SCALE GENOMIC DNA]</scope>
    <source>
        <strain evidence="2">albino</strain>
    </source>
</reference>
<name>A0A517L2N6_9PEZI</name>
<dbReference type="EMBL" id="CP042188">
    <property type="protein sequence ID" value="QDS69882.1"/>
    <property type="molecule type" value="Genomic_DNA"/>
</dbReference>
<dbReference type="AlphaFoldDB" id="A0A517L2N6"/>
<accession>A0A517L2N6</accession>
<gene>
    <name evidence="1" type="ORF">FKW77_000631</name>
</gene>
<organism evidence="1 2">
    <name type="scientific">Venturia effusa</name>
    <dbReference type="NCBI Taxonomy" id="50376"/>
    <lineage>
        <taxon>Eukaryota</taxon>
        <taxon>Fungi</taxon>
        <taxon>Dikarya</taxon>
        <taxon>Ascomycota</taxon>
        <taxon>Pezizomycotina</taxon>
        <taxon>Dothideomycetes</taxon>
        <taxon>Pleosporomycetidae</taxon>
        <taxon>Venturiales</taxon>
        <taxon>Venturiaceae</taxon>
        <taxon>Venturia</taxon>
    </lineage>
</organism>
<keyword evidence="2" id="KW-1185">Reference proteome</keyword>
<evidence type="ECO:0000313" key="2">
    <source>
        <dbReference type="Proteomes" id="UP000316270"/>
    </source>
</evidence>
<sequence length="136" mass="14260">MDPLSITAAASSLAVFAFKLARGIYGCVDALKTADSRLLQLKSEVDALGTGLGSIASTFKSKDVMDLYGNAGFCMPESLKLLASVAPLLGDCGKILRDLDVRLGSVQGTIGKRAGRAFKLSLASEALDAVRHQIRT</sequence>
<evidence type="ECO:0000313" key="1">
    <source>
        <dbReference type="EMBL" id="QDS69882.1"/>
    </source>
</evidence>
<evidence type="ECO:0008006" key="3">
    <source>
        <dbReference type="Google" id="ProtNLM"/>
    </source>
</evidence>
<proteinExistence type="predicted"/>
<protein>
    <recommendedName>
        <fullName evidence="3">Fungal N-terminal domain-containing protein</fullName>
    </recommendedName>
</protein>
<dbReference type="Proteomes" id="UP000316270">
    <property type="component" value="Chromosome 4"/>
</dbReference>